<keyword evidence="4" id="KW-0716">Sensory transduction</keyword>
<keyword evidence="3" id="KW-0600">Photoreceptor protein</keyword>
<dbReference type="Pfam" id="PF00001">
    <property type="entry name" value="7tm_1"/>
    <property type="match status" value="1"/>
</dbReference>
<sequence length="391" mass="43794">MSIPLNWTVPGYDARVMDSLSGRTVHNLGWNIPPEDLIHIPEHWLMFPEPDYSLHMLLGMVYIFFFLASMIGNGLVLWIFLHQKACVLPSNMFVVNLAFCDFLMMLKAPIFIYNSFNFGFAAGIVGCRVFATMGALSGIGAGMTNACIAYDRYTTITKPFDGKLSKTKAMVMILFVWIYTIPWAVLPLLEVWGRYVPAEKIAKDFLTACSFDYLTRTFDVRLFIGSIFTFSYVIPMCLIIYFYSQIVSKVFSHEKALREQAKKMNVESLRANQAHQAESAELRIAKAAITVCFLFVASWTPYAVLALIGGFGDQSLLTPGVSMIPALNCKLVACIDPYVYAISHPKIQLSVPNKHMLELQKRMPWLAIKESTSDTQSTTTEATNAPTVATT</sequence>
<dbReference type="InterPro" id="IPR000276">
    <property type="entry name" value="GPCR_Rhodpsn"/>
</dbReference>
<proteinExistence type="inferred from homology"/>
<evidence type="ECO:0000256" key="6">
    <source>
        <dbReference type="ARBA" id="ARBA00022925"/>
    </source>
</evidence>
<keyword evidence="15" id="KW-0844">Vision</keyword>
<evidence type="ECO:0000256" key="17">
    <source>
        <dbReference type="SAM" id="MobiDB-lite"/>
    </source>
</evidence>
<feature type="region of interest" description="Disordered" evidence="17">
    <location>
        <begin position="370"/>
        <end position="391"/>
    </location>
</feature>
<dbReference type="PRINTS" id="PR00237">
    <property type="entry name" value="GPCRRHODOPSN"/>
</dbReference>
<gene>
    <name evidence="20" type="ORF">NQ317_014930</name>
</gene>
<evidence type="ECO:0000256" key="7">
    <source>
        <dbReference type="ARBA" id="ARBA00022989"/>
    </source>
</evidence>
<comment type="caution">
    <text evidence="20">The sequence shown here is derived from an EMBL/GenBank/DDBJ whole genome shotgun (WGS) entry which is preliminary data.</text>
</comment>
<keyword evidence="8" id="KW-0157">Chromophore</keyword>
<keyword evidence="7 18" id="KW-1133">Transmembrane helix</keyword>
<feature type="transmembrane region" description="Helical" evidence="18">
    <location>
        <begin position="118"/>
        <end position="148"/>
    </location>
</feature>
<protein>
    <recommendedName>
        <fullName evidence="19">G-protein coupled receptors family 1 profile domain-containing protein</fullName>
    </recommendedName>
</protein>
<feature type="transmembrane region" description="Helical" evidence="18">
    <location>
        <begin position="222"/>
        <end position="243"/>
    </location>
</feature>
<evidence type="ECO:0000256" key="10">
    <source>
        <dbReference type="ARBA" id="ARBA00023136"/>
    </source>
</evidence>
<evidence type="ECO:0000256" key="18">
    <source>
        <dbReference type="SAM" id="Phobius"/>
    </source>
</evidence>
<dbReference type="CDD" id="cd15079">
    <property type="entry name" value="7tmA_photoreceptors_insect"/>
    <property type="match status" value="1"/>
</dbReference>
<dbReference type="Proteomes" id="UP001162164">
    <property type="component" value="Unassembled WGS sequence"/>
</dbReference>
<evidence type="ECO:0000256" key="1">
    <source>
        <dbReference type="ARBA" id="ARBA00004141"/>
    </source>
</evidence>
<evidence type="ECO:0000256" key="11">
    <source>
        <dbReference type="ARBA" id="ARBA00023157"/>
    </source>
</evidence>
<keyword evidence="5 16" id="KW-0812">Transmembrane</keyword>
<reference evidence="20" key="1">
    <citation type="journal article" date="2023" name="Insect Mol. Biol.">
        <title>Genome sequencing provides insights into the evolution of gene families encoding plant cell wall-degrading enzymes in longhorned beetles.</title>
        <authorList>
            <person name="Shin N.R."/>
            <person name="Okamura Y."/>
            <person name="Kirsch R."/>
            <person name="Pauchet Y."/>
        </authorList>
    </citation>
    <scope>NUCLEOTIDE SEQUENCE</scope>
    <source>
        <strain evidence="20">MMC_N1</strain>
    </source>
</reference>
<accession>A0ABQ9K018</accession>
<dbReference type="PROSITE" id="PS50262">
    <property type="entry name" value="G_PROTEIN_RECEP_F1_2"/>
    <property type="match status" value="1"/>
</dbReference>
<feature type="domain" description="G-protein coupled receptors family 1 profile" evidence="19">
    <location>
        <begin position="72"/>
        <end position="340"/>
    </location>
</feature>
<evidence type="ECO:0000256" key="8">
    <source>
        <dbReference type="ARBA" id="ARBA00022991"/>
    </source>
</evidence>
<dbReference type="InterPro" id="IPR050125">
    <property type="entry name" value="GPCR_opsins"/>
</dbReference>
<keyword evidence="21" id="KW-1185">Reference proteome</keyword>
<dbReference type="PANTHER" id="PTHR24240">
    <property type="entry name" value="OPSIN"/>
    <property type="match status" value="1"/>
</dbReference>
<feature type="transmembrane region" description="Helical" evidence="18">
    <location>
        <begin position="54"/>
        <end position="81"/>
    </location>
</feature>
<evidence type="ECO:0000256" key="14">
    <source>
        <dbReference type="ARBA" id="ARBA00023224"/>
    </source>
</evidence>
<evidence type="ECO:0000256" key="13">
    <source>
        <dbReference type="ARBA" id="ARBA00023180"/>
    </source>
</evidence>
<evidence type="ECO:0000256" key="2">
    <source>
        <dbReference type="ARBA" id="ARBA00010663"/>
    </source>
</evidence>
<keyword evidence="11" id="KW-1015">Disulfide bond</keyword>
<evidence type="ECO:0000256" key="4">
    <source>
        <dbReference type="ARBA" id="ARBA00022606"/>
    </source>
</evidence>
<keyword evidence="12 16" id="KW-0675">Receptor</keyword>
<evidence type="ECO:0000256" key="5">
    <source>
        <dbReference type="ARBA" id="ARBA00022692"/>
    </source>
</evidence>
<feature type="transmembrane region" description="Helical" evidence="18">
    <location>
        <begin position="93"/>
        <end position="112"/>
    </location>
</feature>
<dbReference type="EMBL" id="JAPWTJ010000073">
    <property type="protein sequence ID" value="KAJ8983472.1"/>
    <property type="molecule type" value="Genomic_DNA"/>
</dbReference>
<feature type="transmembrane region" description="Helical" evidence="18">
    <location>
        <begin position="287"/>
        <end position="312"/>
    </location>
</feature>
<dbReference type="Gene3D" id="1.20.1070.10">
    <property type="entry name" value="Rhodopsin 7-helix transmembrane proteins"/>
    <property type="match status" value="1"/>
</dbReference>
<evidence type="ECO:0000256" key="12">
    <source>
        <dbReference type="ARBA" id="ARBA00023170"/>
    </source>
</evidence>
<dbReference type="PROSITE" id="PS00238">
    <property type="entry name" value="OPSIN"/>
    <property type="match status" value="1"/>
</dbReference>
<keyword evidence="14 16" id="KW-0807">Transducer</keyword>
<evidence type="ECO:0000256" key="9">
    <source>
        <dbReference type="ARBA" id="ARBA00023040"/>
    </source>
</evidence>
<evidence type="ECO:0000256" key="15">
    <source>
        <dbReference type="ARBA" id="ARBA00023305"/>
    </source>
</evidence>
<evidence type="ECO:0000313" key="20">
    <source>
        <dbReference type="EMBL" id="KAJ8983472.1"/>
    </source>
</evidence>
<feature type="transmembrane region" description="Helical" evidence="18">
    <location>
        <begin position="169"/>
        <end position="189"/>
    </location>
</feature>
<dbReference type="PROSITE" id="PS00237">
    <property type="entry name" value="G_PROTEIN_RECEP_F1_1"/>
    <property type="match status" value="1"/>
</dbReference>
<evidence type="ECO:0000259" key="19">
    <source>
        <dbReference type="PROSITE" id="PS50262"/>
    </source>
</evidence>
<keyword evidence="6" id="KW-0681">Retinal protein</keyword>
<comment type="similarity">
    <text evidence="2 16">Belongs to the G-protein coupled receptor 1 family.</text>
</comment>
<evidence type="ECO:0000256" key="16">
    <source>
        <dbReference type="RuleBase" id="RU000688"/>
    </source>
</evidence>
<dbReference type="SUPFAM" id="SSF81321">
    <property type="entry name" value="Family A G protein-coupled receptor-like"/>
    <property type="match status" value="1"/>
</dbReference>
<keyword evidence="13" id="KW-0325">Glycoprotein</keyword>
<dbReference type="PRINTS" id="PR00577">
    <property type="entry name" value="OPSINRH3RH4"/>
</dbReference>
<keyword evidence="10 18" id="KW-0472">Membrane</keyword>
<feature type="compositionally biased region" description="Low complexity" evidence="17">
    <location>
        <begin position="373"/>
        <end position="391"/>
    </location>
</feature>
<dbReference type="InterPro" id="IPR017452">
    <property type="entry name" value="GPCR_Rhodpsn_7TM"/>
</dbReference>
<comment type="subcellular location">
    <subcellularLocation>
        <location evidence="1">Membrane</location>
        <topology evidence="1">Multi-pass membrane protein</topology>
    </subcellularLocation>
</comment>
<dbReference type="InterPro" id="IPR001760">
    <property type="entry name" value="Opsin"/>
</dbReference>
<name>A0ABQ9K018_9CUCU</name>
<dbReference type="InterPro" id="IPR027430">
    <property type="entry name" value="Retinal_BS"/>
</dbReference>
<evidence type="ECO:0000313" key="21">
    <source>
        <dbReference type="Proteomes" id="UP001162164"/>
    </source>
</evidence>
<organism evidence="20 21">
    <name type="scientific">Molorchus minor</name>
    <dbReference type="NCBI Taxonomy" id="1323400"/>
    <lineage>
        <taxon>Eukaryota</taxon>
        <taxon>Metazoa</taxon>
        <taxon>Ecdysozoa</taxon>
        <taxon>Arthropoda</taxon>
        <taxon>Hexapoda</taxon>
        <taxon>Insecta</taxon>
        <taxon>Pterygota</taxon>
        <taxon>Neoptera</taxon>
        <taxon>Endopterygota</taxon>
        <taxon>Coleoptera</taxon>
        <taxon>Polyphaga</taxon>
        <taxon>Cucujiformia</taxon>
        <taxon>Chrysomeloidea</taxon>
        <taxon>Cerambycidae</taxon>
        <taxon>Lamiinae</taxon>
        <taxon>Monochamini</taxon>
        <taxon>Molorchus</taxon>
    </lineage>
</organism>
<keyword evidence="9 16" id="KW-0297">G-protein coupled receptor</keyword>
<evidence type="ECO:0000256" key="3">
    <source>
        <dbReference type="ARBA" id="ARBA00022543"/>
    </source>
</evidence>